<comment type="similarity">
    <text evidence="11">Belongs to the shikimate kinase family.</text>
</comment>
<dbReference type="InterPro" id="IPR013708">
    <property type="entry name" value="Shikimate_DH-bd_N"/>
</dbReference>
<dbReference type="InterPro" id="IPR000623">
    <property type="entry name" value="Shikimate_kinase/TSH1"/>
</dbReference>
<dbReference type="Gene3D" id="3.40.50.10860">
    <property type="entry name" value="Leucine Dehydrogenase, chain A, domain 1"/>
    <property type="match status" value="1"/>
</dbReference>
<dbReference type="SUPFAM" id="SSF52540">
    <property type="entry name" value="P-loop containing nucleoside triphosphate hydrolases"/>
    <property type="match status" value="1"/>
</dbReference>
<feature type="binding site" evidence="11">
    <location>
        <position position="323"/>
    </location>
    <ligand>
        <name>substrate</name>
    </ligand>
</feature>
<evidence type="ECO:0000256" key="6">
    <source>
        <dbReference type="ARBA" id="ARBA00022741"/>
    </source>
</evidence>
<dbReference type="GO" id="GO:0004764">
    <property type="term" value="F:shikimate 3-dehydrogenase (NADP+) activity"/>
    <property type="evidence" value="ECO:0007669"/>
    <property type="project" value="InterPro"/>
</dbReference>
<dbReference type="GO" id="GO:0019632">
    <property type="term" value="P:shikimate metabolic process"/>
    <property type="evidence" value="ECO:0007669"/>
    <property type="project" value="TreeGrafter"/>
</dbReference>
<evidence type="ECO:0000256" key="4">
    <source>
        <dbReference type="ARBA" id="ARBA00022605"/>
    </source>
</evidence>
<comment type="catalytic activity">
    <reaction evidence="10 11">
        <text>shikimate + ATP = 3-phosphoshikimate + ADP + H(+)</text>
        <dbReference type="Rhea" id="RHEA:13121"/>
        <dbReference type="ChEBI" id="CHEBI:15378"/>
        <dbReference type="ChEBI" id="CHEBI:30616"/>
        <dbReference type="ChEBI" id="CHEBI:36208"/>
        <dbReference type="ChEBI" id="CHEBI:145989"/>
        <dbReference type="ChEBI" id="CHEBI:456216"/>
        <dbReference type="EC" id="2.7.1.71"/>
    </reaction>
</comment>
<gene>
    <name evidence="11" type="primary">aroK</name>
    <name evidence="13" type="ORF">IAD17_02265</name>
</gene>
<dbReference type="PANTHER" id="PTHR21089:SF1">
    <property type="entry name" value="BIFUNCTIONAL 3-DEHYDROQUINATE DEHYDRATASE_SHIKIMATE DEHYDROGENASE, CHLOROPLASTIC"/>
    <property type="match status" value="1"/>
</dbReference>
<evidence type="ECO:0000256" key="11">
    <source>
        <dbReference type="HAMAP-Rule" id="MF_00109"/>
    </source>
</evidence>
<comment type="cofactor">
    <cofactor evidence="11">
        <name>Mg(2+)</name>
        <dbReference type="ChEBI" id="CHEBI:18420"/>
    </cofactor>
    <text evidence="11">Binds 1 Mg(2+) ion per subunit.</text>
</comment>
<dbReference type="GO" id="GO:0000287">
    <property type="term" value="F:magnesium ion binding"/>
    <property type="evidence" value="ECO:0007669"/>
    <property type="project" value="UniProtKB-UniRule"/>
</dbReference>
<evidence type="ECO:0000313" key="14">
    <source>
        <dbReference type="Proteomes" id="UP000824078"/>
    </source>
</evidence>
<dbReference type="GO" id="GO:0009073">
    <property type="term" value="P:aromatic amino acid family biosynthetic process"/>
    <property type="evidence" value="ECO:0007669"/>
    <property type="project" value="UniProtKB-KW"/>
</dbReference>
<name>A0A9D1HWA4_9ACTN</name>
<keyword evidence="8 11" id="KW-0067">ATP-binding</keyword>
<dbReference type="InterPro" id="IPR027417">
    <property type="entry name" value="P-loop_NTPase"/>
</dbReference>
<dbReference type="SUPFAM" id="SSF51735">
    <property type="entry name" value="NAD(P)-binding Rossmann-fold domains"/>
    <property type="match status" value="1"/>
</dbReference>
<feature type="binding site" evidence="11">
    <location>
        <position position="281"/>
    </location>
    <ligand>
        <name>Mg(2+)</name>
        <dbReference type="ChEBI" id="CHEBI:18420"/>
    </ligand>
</feature>
<evidence type="ECO:0000313" key="13">
    <source>
        <dbReference type="EMBL" id="HIU23734.1"/>
    </source>
</evidence>
<dbReference type="Proteomes" id="UP000824078">
    <property type="component" value="Unassembled WGS sequence"/>
</dbReference>
<evidence type="ECO:0000256" key="2">
    <source>
        <dbReference type="ARBA" id="ARBA00004871"/>
    </source>
</evidence>
<keyword evidence="11" id="KW-0963">Cytoplasm</keyword>
<keyword evidence="7 11" id="KW-0418">Kinase</keyword>
<dbReference type="HAMAP" id="MF_00109">
    <property type="entry name" value="Shikimate_kinase"/>
    <property type="match status" value="1"/>
</dbReference>
<comment type="subcellular location">
    <subcellularLocation>
        <location evidence="11">Cytoplasm</location>
    </subcellularLocation>
</comment>
<evidence type="ECO:0000256" key="1">
    <source>
        <dbReference type="ARBA" id="ARBA00004842"/>
    </source>
</evidence>
<evidence type="ECO:0000256" key="10">
    <source>
        <dbReference type="ARBA" id="ARBA00048567"/>
    </source>
</evidence>
<dbReference type="SUPFAM" id="SSF53223">
    <property type="entry name" value="Aminoacid dehydrogenase-like, N-terminal domain"/>
    <property type="match status" value="1"/>
</dbReference>
<evidence type="ECO:0000256" key="9">
    <source>
        <dbReference type="ARBA" id="ARBA00023141"/>
    </source>
</evidence>
<comment type="caution">
    <text evidence="11">Lacks conserved residue(s) required for the propagation of feature annotation.</text>
</comment>
<keyword evidence="5 11" id="KW-0808">Transferase</keyword>
<dbReference type="Pfam" id="PF08501">
    <property type="entry name" value="Shikimate_dh_N"/>
    <property type="match status" value="1"/>
</dbReference>
<dbReference type="GO" id="GO:0009423">
    <property type="term" value="P:chorismate biosynthetic process"/>
    <property type="evidence" value="ECO:0007669"/>
    <property type="project" value="UniProtKB-UniRule"/>
</dbReference>
<dbReference type="PANTHER" id="PTHR21089">
    <property type="entry name" value="SHIKIMATE DEHYDROGENASE"/>
    <property type="match status" value="1"/>
</dbReference>
<evidence type="ECO:0000256" key="8">
    <source>
        <dbReference type="ARBA" id="ARBA00022840"/>
    </source>
</evidence>
<comment type="subunit">
    <text evidence="11">Monomer.</text>
</comment>
<feature type="binding site" evidence="11">
    <location>
        <position position="393"/>
    </location>
    <ligand>
        <name>substrate</name>
    </ligand>
</feature>
<dbReference type="GO" id="GO:0005737">
    <property type="term" value="C:cytoplasm"/>
    <property type="evidence" value="ECO:0007669"/>
    <property type="project" value="UniProtKB-SubCell"/>
</dbReference>
<dbReference type="EC" id="2.7.1.71" evidence="3 11"/>
<dbReference type="Gene3D" id="3.40.50.720">
    <property type="entry name" value="NAD(P)-binding Rossmann-like Domain"/>
    <property type="match status" value="1"/>
</dbReference>
<comment type="pathway">
    <text evidence="2">Metabolic intermediate biosynthesis; chorismate biosynthesis; chorismate from D-erythrose 4-phosphate and phosphoenolpyruvate: step 4/7.</text>
</comment>
<evidence type="ECO:0000256" key="3">
    <source>
        <dbReference type="ARBA" id="ARBA00012154"/>
    </source>
</evidence>
<feature type="domain" description="Shikimate dehydrogenase substrate binding N-terminal" evidence="12">
    <location>
        <begin position="10"/>
        <end position="84"/>
    </location>
</feature>
<evidence type="ECO:0000256" key="5">
    <source>
        <dbReference type="ARBA" id="ARBA00022679"/>
    </source>
</evidence>
<evidence type="ECO:0000256" key="7">
    <source>
        <dbReference type="ARBA" id="ARBA00022777"/>
    </source>
</evidence>
<dbReference type="Gene3D" id="3.40.50.300">
    <property type="entry name" value="P-loop containing nucleotide triphosphate hydrolases"/>
    <property type="match status" value="1"/>
</dbReference>
<comment type="function">
    <text evidence="11">Catalyzes the specific phosphorylation of the 3-hydroxyl group of shikimic acid using ATP as a cosubstrate.</text>
</comment>
<reference evidence="13" key="2">
    <citation type="journal article" date="2021" name="PeerJ">
        <title>Extensive microbial diversity within the chicken gut microbiome revealed by metagenomics and culture.</title>
        <authorList>
            <person name="Gilroy R."/>
            <person name="Ravi A."/>
            <person name="Getino M."/>
            <person name="Pursley I."/>
            <person name="Horton D.L."/>
            <person name="Alikhan N.F."/>
            <person name="Baker D."/>
            <person name="Gharbi K."/>
            <person name="Hall N."/>
            <person name="Watson M."/>
            <person name="Adriaenssens E.M."/>
            <person name="Foster-Nyarko E."/>
            <person name="Jarju S."/>
            <person name="Secka A."/>
            <person name="Antonio M."/>
            <person name="Oren A."/>
            <person name="Chaudhuri R.R."/>
            <person name="La Ragione R."/>
            <person name="Hildebrand F."/>
            <person name="Pallen M.J."/>
        </authorList>
    </citation>
    <scope>NUCLEOTIDE SEQUENCE</scope>
    <source>
        <strain evidence="13">ChiHjej12B11-29160</strain>
    </source>
</reference>
<feature type="binding site" evidence="11">
    <location>
        <position position="378"/>
    </location>
    <ligand>
        <name>ATP</name>
        <dbReference type="ChEBI" id="CHEBI:30616"/>
    </ligand>
</feature>
<comment type="pathway">
    <text evidence="1 11">Metabolic intermediate biosynthesis; chorismate biosynthesis; chorismate from D-erythrose 4-phosphate and phosphoenolpyruvate: step 5/7.</text>
</comment>
<dbReference type="PROSITE" id="PS01128">
    <property type="entry name" value="SHIKIMATE_KINASE"/>
    <property type="match status" value="1"/>
</dbReference>
<organism evidence="13 14">
    <name type="scientific">Candidatus Coprovicinus avistercoris</name>
    <dbReference type="NCBI Taxonomy" id="2840754"/>
    <lineage>
        <taxon>Bacteria</taxon>
        <taxon>Bacillati</taxon>
        <taxon>Actinomycetota</taxon>
        <taxon>Coriobacteriia</taxon>
        <taxon>Coriobacteriales</taxon>
        <taxon>Coriobacteriaceae</taxon>
        <taxon>Coriobacteriaceae incertae sedis</taxon>
        <taxon>Candidatus Coprovicinus</taxon>
    </lineage>
</organism>
<keyword evidence="6 11" id="KW-0547">Nucleotide-binding</keyword>
<dbReference type="InterPro" id="IPR023000">
    <property type="entry name" value="Shikimate_kinase_CS"/>
</dbReference>
<dbReference type="Pfam" id="PF01202">
    <property type="entry name" value="SKI"/>
    <property type="match status" value="1"/>
</dbReference>
<dbReference type="AlphaFoldDB" id="A0A9D1HWA4"/>
<comment type="caution">
    <text evidence="13">The sequence shown here is derived from an EMBL/GenBank/DDBJ whole genome shotgun (WGS) entry which is preliminary data.</text>
</comment>
<feature type="binding site" evidence="11">
    <location>
        <position position="345"/>
    </location>
    <ligand>
        <name>substrate</name>
    </ligand>
</feature>
<feature type="binding site" evidence="11">
    <location>
        <position position="299"/>
    </location>
    <ligand>
        <name>substrate</name>
    </ligand>
</feature>
<evidence type="ECO:0000259" key="12">
    <source>
        <dbReference type="Pfam" id="PF08501"/>
    </source>
</evidence>
<reference evidence="13" key="1">
    <citation type="submission" date="2020-10" db="EMBL/GenBank/DDBJ databases">
        <authorList>
            <person name="Gilroy R."/>
        </authorList>
    </citation>
    <scope>NUCLEOTIDE SEQUENCE</scope>
    <source>
        <strain evidence="13">ChiHjej12B11-29160</strain>
    </source>
</reference>
<dbReference type="CDD" id="cd01065">
    <property type="entry name" value="NAD_bind_Shikimate_DH"/>
    <property type="match status" value="1"/>
</dbReference>
<proteinExistence type="inferred from homology"/>
<sequence>MADKSSLYGLIGRKLGHSWSREIHERLGSSPYELWELEPEEVASFIRKGTWKGINVTIPYKKNAAELADEQSARVTQLGVANTLIRQSDGSIFAENTDVTGFGWMLEHFFKTRFDLSARDALDSKEVLVLGTGGAAQAVSCALSGVGARVYFISRHGEDTYAALLERHSHASLIVNTTPVGMYPNCPDSPLTATVLSEMNDLLGVLDVVYNPIRTGLILQAERLNIPAESGLCMLVAQAVHASELFQGRQLDESMIETIVHDLKRQTQNISLIGMPGSGKTTAGRRLARLLGRPFVDLDDACAVAAGMPVADYITAHGEQTFRQLETEILADYGKRSGLVIACGGGVVTQPHNYELLRQNSFVVMLDRPLEELSLQGRPVSQAKGIEQLAHERMDLYRSWSDTILTCTGSPDGDANALMTLISS</sequence>
<dbReference type="InterPro" id="IPR046346">
    <property type="entry name" value="Aminoacid_DH-like_N_sf"/>
</dbReference>
<keyword evidence="11" id="KW-0460">Magnesium</keyword>
<dbReference type="InterPro" id="IPR031322">
    <property type="entry name" value="Shikimate/glucono_kinase"/>
</dbReference>
<feature type="binding site" evidence="11">
    <location>
        <begin position="277"/>
        <end position="282"/>
    </location>
    <ligand>
        <name>ATP</name>
        <dbReference type="ChEBI" id="CHEBI:30616"/>
    </ligand>
</feature>
<dbReference type="PRINTS" id="PR01100">
    <property type="entry name" value="SHIKIMTKNASE"/>
</dbReference>
<dbReference type="EMBL" id="DVMQ01000007">
    <property type="protein sequence ID" value="HIU23734.1"/>
    <property type="molecule type" value="Genomic_DNA"/>
</dbReference>
<dbReference type="GO" id="GO:0004765">
    <property type="term" value="F:shikimate kinase activity"/>
    <property type="evidence" value="ECO:0007669"/>
    <property type="project" value="UniProtKB-UniRule"/>
</dbReference>
<keyword evidence="4 11" id="KW-0028">Amino-acid biosynthesis</keyword>
<dbReference type="InterPro" id="IPR022893">
    <property type="entry name" value="Shikimate_DH_fam"/>
</dbReference>
<dbReference type="CDD" id="cd00464">
    <property type="entry name" value="SK"/>
    <property type="match status" value="1"/>
</dbReference>
<accession>A0A9D1HWA4</accession>
<dbReference type="GO" id="GO:0005524">
    <property type="term" value="F:ATP binding"/>
    <property type="evidence" value="ECO:0007669"/>
    <property type="project" value="UniProtKB-UniRule"/>
</dbReference>
<keyword evidence="11" id="KW-0479">Metal-binding</keyword>
<dbReference type="InterPro" id="IPR036291">
    <property type="entry name" value="NAD(P)-bd_dom_sf"/>
</dbReference>
<dbReference type="GO" id="GO:0008652">
    <property type="term" value="P:amino acid biosynthetic process"/>
    <property type="evidence" value="ECO:0007669"/>
    <property type="project" value="UniProtKB-KW"/>
</dbReference>
<keyword evidence="9 11" id="KW-0057">Aromatic amino acid biosynthesis</keyword>
<protein>
    <recommendedName>
        <fullName evidence="3 11">Shikimate kinase</fullName>
        <shortName evidence="11">SK</shortName>
        <ecNumber evidence="3 11">2.7.1.71</ecNumber>
    </recommendedName>
</protein>